<keyword evidence="1" id="KW-0812">Transmembrane</keyword>
<sequence length="99" mass="11057">MMVERRKALYILLGILPWAVWAGMIIVLKALVRTSRDPSLYTGTCYKLNGLAVQCSLDQWLLWDATPALDIFTFIGAIVAAALSGYVFIRSKRIGLRNP</sequence>
<evidence type="ECO:0000256" key="1">
    <source>
        <dbReference type="SAM" id="Phobius"/>
    </source>
</evidence>
<evidence type="ECO:0000313" key="2">
    <source>
        <dbReference type="EMBL" id="ACL47837.1"/>
    </source>
</evidence>
<accession>B8HZI9</accession>
<proteinExistence type="predicted"/>
<feature type="transmembrane region" description="Helical" evidence="1">
    <location>
        <begin position="71"/>
        <end position="89"/>
    </location>
</feature>
<geneLocation type="plasmid" evidence="2">
    <name>pP742502</name>
</geneLocation>
<organism evidence="2">
    <name type="scientific">Cyanothece sp. (strain PCC 7425 / ATCC 29141)</name>
    <dbReference type="NCBI Taxonomy" id="395961"/>
    <lineage>
        <taxon>Bacteria</taxon>
        <taxon>Bacillati</taxon>
        <taxon>Cyanobacteriota</taxon>
        <taxon>Cyanophyceae</taxon>
        <taxon>Gomontiellales</taxon>
        <taxon>Cyanothecaceae</taxon>
        <taxon>Cyanothece</taxon>
    </lineage>
</organism>
<gene>
    <name evidence="2" type="ordered locus">Cyan7425_0141</name>
</gene>
<protein>
    <submittedName>
        <fullName evidence="2">Uncharacterized protein</fullName>
    </submittedName>
</protein>
<reference evidence="2" key="1">
    <citation type="submission" date="2009-01" db="EMBL/GenBank/DDBJ databases">
        <title>Complete sequence of plasmid2 Cyanothece sp. PCC 7425.</title>
        <authorList>
            <consortium name="US DOE Joint Genome Institute"/>
            <person name="Lucas S."/>
            <person name="Copeland A."/>
            <person name="Lapidus A."/>
            <person name="Glavina del Rio T."/>
            <person name="Dalin E."/>
            <person name="Tice H."/>
            <person name="Bruce D."/>
            <person name="Goodwin L."/>
            <person name="Pitluck S."/>
            <person name="Sims D."/>
            <person name="Meineke L."/>
            <person name="Brettin T."/>
            <person name="Detter J.C."/>
            <person name="Han C."/>
            <person name="Larimer F."/>
            <person name="Land M."/>
            <person name="Hauser L."/>
            <person name="Kyrpides N."/>
            <person name="Ovchinnikova G."/>
            <person name="Liberton M."/>
            <person name="Stoeckel J."/>
            <person name="Banerjee A."/>
            <person name="Singh A."/>
            <person name="Page L."/>
            <person name="Sato H."/>
            <person name="Zhao L."/>
            <person name="Sherman L."/>
            <person name="Pakrasi H."/>
            <person name="Richardson P."/>
        </authorList>
    </citation>
    <scope>NUCLEOTIDE SEQUENCE</scope>
    <source>
        <strain evidence="2">PCC 7425</strain>
        <plasmid evidence="2">pP742502</plasmid>
    </source>
</reference>
<feature type="transmembrane region" description="Helical" evidence="1">
    <location>
        <begin position="9"/>
        <end position="32"/>
    </location>
</feature>
<keyword evidence="1" id="KW-0472">Membrane</keyword>
<keyword evidence="1" id="KW-1133">Transmembrane helix</keyword>
<dbReference type="EMBL" id="CP001346">
    <property type="protein sequence ID" value="ACL47837.1"/>
    <property type="molecule type" value="Genomic_DNA"/>
</dbReference>
<dbReference type="KEGG" id="cyn:Cyan7425_0141"/>
<keyword evidence="2" id="KW-0614">Plasmid</keyword>
<dbReference type="AlphaFoldDB" id="B8HZI9"/>
<dbReference type="HOGENOM" id="CLU_2315604_0_0_3"/>
<name>B8HZI9_CYAP4</name>